<dbReference type="STRING" id="886738.Nlim_1179"/>
<dbReference type="Gene3D" id="1.20.910.10">
    <property type="entry name" value="Heme oxygenase-like"/>
    <property type="match status" value="1"/>
</dbReference>
<evidence type="ECO:0000313" key="2">
    <source>
        <dbReference type="EMBL" id="EGG41946.1"/>
    </source>
</evidence>
<dbReference type="PATRIC" id="fig|886738.10.peg.1297"/>
<dbReference type="PANTHER" id="PTHR40279">
    <property type="entry name" value="PQQC-LIKE PROTEIN"/>
    <property type="match status" value="1"/>
</dbReference>
<dbReference type="HOGENOM" id="CLU_088144_0_0_2"/>
<accession>F3KL47</accession>
<dbReference type="SMART" id="SM01236">
    <property type="entry name" value="Haem_oxygenase_2"/>
    <property type="match status" value="1"/>
</dbReference>
<proteinExistence type="predicted"/>
<evidence type="ECO:0000256" key="1">
    <source>
        <dbReference type="ARBA" id="ARBA00023002"/>
    </source>
</evidence>
<dbReference type="InterPro" id="IPR016084">
    <property type="entry name" value="Haem_Oase-like_multi-hlx"/>
</dbReference>
<dbReference type="GO" id="GO:0016491">
    <property type="term" value="F:oxidoreductase activity"/>
    <property type="evidence" value="ECO:0007669"/>
    <property type="project" value="UniProtKB-KW"/>
</dbReference>
<protein>
    <submittedName>
        <fullName evidence="2">TENA/THI-4 domain-containing protein</fullName>
    </submittedName>
</protein>
<dbReference type="Pfam" id="PF14518">
    <property type="entry name" value="Haem_oxygenas_2"/>
    <property type="match status" value="1"/>
</dbReference>
<dbReference type="SUPFAM" id="SSF48613">
    <property type="entry name" value="Heme oxygenase-like"/>
    <property type="match status" value="1"/>
</dbReference>
<organism evidence="2">
    <name type="scientific">Candidatus Nitrosarchaeum limnium SFB1</name>
    <dbReference type="NCBI Taxonomy" id="886738"/>
    <lineage>
        <taxon>Archaea</taxon>
        <taxon>Nitrososphaerota</taxon>
        <taxon>Nitrososphaeria</taxon>
        <taxon>Nitrosopumilales</taxon>
        <taxon>Nitrosopumilaceae</taxon>
        <taxon>Nitrosarchaeum</taxon>
    </lineage>
</organism>
<dbReference type="Proteomes" id="UP000004348">
    <property type="component" value="Chromosome"/>
</dbReference>
<dbReference type="AlphaFoldDB" id="F3KL47"/>
<gene>
    <name evidence="2" type="ORF">Nlim_1179</name>
</gene>
<keyword evidence="1" id="KW-0560">Oxidoreductase</keyword>
<dbReference type="EMBL" id="AEGP01000043">
    <property type="protein sequence ID" value="EGG41946.1"/>
    <property type="molecule type" value="Genomic_DNA"/>
</dbReference>
<comment type="caution">
    <text evidence="2">The sequence shown here is derived from an EMBL/GenBank/DDBJ whole genome shotgun (WGS) entry which is preliminary data.</text>
</comment>
<dbReference type="PANTHER" id="PTHR40279:SF3">
    <property type="entry name" value="4-AMINOBENZOATE SYNTHASE"/>
    <property type="match status" value="1"/>
</dbReference>
<dbReference type="InterPro" id="IPR039068">
    <property type="entry name" value="PqqC-like"/>
</dbReference>
<name>F3KL47_9ARCH</name>
<sequence length="210" mass="24081">MNLIKRIDEMIEERSLLKHPFYQMWSDGKLNLDSLAGYSKEYFQLVKAVPSFMTPIIEKAPNHVINELINNQQEESDHIKSWIKFSGELRVSENELINYKGLEKTRKSVMDLSELMSTYEGGACAMYAFEKEIPKISQTKLDGLAEFYGISTEEATEYFKLHTEADIRHAASWKNILEKASSDSDNLIQIADKSISAQNLLLDSCYEAYC</sequence>
<reference evidence="2" key="1">
    <citation type="journal article" date="2011" name="PLoS ONE">
        <title>Genome of a low-salinity ammonia-oxidizing archaeon determined by single-cell and metagenomic analysis.</title>
        <authorList>
            <person name="Blainey P.C."/>
            <person name="Mosier A.C."/>
            <person name="Potanina A."/>
            <person name="Francis C.A."/>
            <person name="Quake S.R."/>
        </authorList>
    </citation>
    <scope>NUCLEOTIDE SEQUENCE [LARGE SCALE GENOMIC DNA]</scope>
    <source>
        <strain evidence="2">SFB1</strain>
    </source>
</reference>